<feature type="chain" id="PRO_5046772827" evidence="1">
    <location>
        <begin position="22"/>
        <end position="354"/>
    </location>
</feature>
<organism evidence="3 4">
    <name type="scientific">Cladobotryum mycophilum</name>
    <dbReference type="NCBI Taxonomy" id="491253"/>
    <lineage>
        <taxon>Eukaryota</taxon>
        <taxon>Fungi</taxon>
        <taxon>Dikarya</taxon>
        <taxon>Ascomycota</taxon>
        <taxon>Pezizomycotina</taxon>
        <taxon>Sordariomycetes</taxon>
        <taxon>Hypocreomycetidae</taxon>
        <taxon>Hypocreales</taxon>
        <taxon>Hypocreaceae</taxon>
        <taxon>Cladobotryum</taxon>
    </lineage>
</organism>
<dbReference type="PANTHER" id="PTHR10900">
    <property type="entry name" value="PERIOSTIN-RELATED"/>
    <property type="match status" value="1"/>
</dbReference>
<feature type="domain" description="FAS1" evidence="2">
    <location>
        <begin position="190"/>
        <end position="314"/>
    </location>
</feature>
<evidence type="ECO:0000256" key="1">
    <source>
        <dbReference type="SAM" id="SignalP"/>
    </source>
</evidence>
<comment type="caution">
    <text evidence="3">The sequence shown here is derived from an EMBL/GenBank/DDBJ whole genome shotgun (WGS) entry which is preliminary data.</text>
</comment>
<dbReference type="Gene3D" id="2.30.180.10">
    <property type="entry name" value="FAS1 domain"/>
    <property type="match status" value="1"/>
</dbReference>
<dbReference type="PROSITE" id="PS50213">
    <property type="entry name" value="FAS1"/>
    <property type="match status" value="1"/>
</dbReference>
<name>A0ABR0SBK0_9HYPO</name>
<reference evidence="3 4" key="1">
    <citation type="submission" date="2024-01" db="EMBL/GenBank/DDBJ databases">
        <title>Complete genome of Cladobotryum mycophilum ATHUM6906.</title>
        <authorList>
            <person name="Christinaki A.C."/>
            <person name="Myridakis A.I."/>
            <person name="Kouvelis V.N."/>
        </authorList>
    </citation>
    <scope>NUCLEOTIDE SEQUENCE [LARGE SCALE GENOMIC DNA]</scope>
    <source>
        <strain evidence="3 4">ATHUM6906</strain>
    </source>
</reference>
<dbReference type="InterPro" id="IPR050904">
    <property type="entry name" value="Adhesion/Biosynth-related"/>
</dbReference>
<evidence type="ECO:0000313" key="4">
    <source>
        <dbReference type="Proteomes" id="UP001338125"/>
    </source>
</evidence>
<dbReference type="InterPro" id="IPR000782">
    <property type="entry name" value="FAS1_domain"/>
</dbReference>
<protein>
    <submittedName>
        <fullName evidence="3">Fasciclin-like arabinogalactan protein CTB11</fullName>
    </submittedName>
</protein>
<dbReference type="SMART" id="SM00554">
    <property type="entry name" value="FAS1"/>
    <property type="match status" value="2"/>
</dbReference>
<dbReference type="Pfam" id="PF02469">
    <property type="entry name" value="Fasciclin"/>
    <property type="match status" value="1"/>
</dbReference>
<dbReference type="InterPro" id="IPR036378">
    <property type="entry name" value="FAS1_dom_sf"/>
</dbReference>
<keyword evidence="4" id="KW-1185">Reference proteome</keyword>
<dbReference type="SUPFAM" id="SSF82153">
    <property type="entry name" value="FAS1 domain"/>
    <property type="match status" value="1"/>
</dbReference>
<gene>
    <name evidence="3" type="ORF">PT974_10977</name>
</gene>
<dbReference type="EMBL" id="JAVFKD010000015">
    <property type="protein sequence ID" value="KAK5989458.1"/>
    <property type="molecule type" value="Genomic_DNA"/>
</dbReference>
<sequence length="354" mass="37422">MRSHAKTIIIFLSGIASLAVSQTAPDLLTALRQSGASRFADRLAADTETLNVFLTVAQTVFAPSDLTASPGILQERALSPLAQQQARLQACGQESRIAQQSMTLPGSTIPTLDNSGKLNGAPQRVVIDNRPTNTTNPTRRWDSFGVLKRQSIAPGSLRISSGLGRITNVVKANIPFDKGVIHVIDDYFTLPQPLSTTTQLLGQTAFASLASSSNLTAKLDNTQSVTLFLPSNTALSSSNNLTASEKSQLVSNHIVPGFVGYLPDLVDGAALISQTGEALTIKIRDGFYYVNDARITQANIILDGGVAHIIDRPLTPKGVPQPPKVPTSGSLPNQKTNMALTAGLAGIVGLFALF</sequence>
<evidence type="ECO:0000313" key="3">
    <source>
        <dbReference type="EMBL" id="KAK5989458.1"/>
    </source>
</evidence>
<keyword evidence="1" id="KW-0732">Signal</keyword>
<feature type="signal peptide" evidence="1">
    <location>
        <begin position="1"/>
        <end position="21"/>
    </location>
</feature>
<proteinExistence type="predicted"/>
<dbReference type="Proteomes" id="UP001338125">
    <property type="component" value="Unassembled WGS sequence"/>
</dbReference>
<evidence type="ECO:0000259" key="2">
    <source>
        <dbReference type="PROSITE" id="PS50213"/>
    </source>
</evidence>
<accession>A0ABR0SBK0</accession>
<dbReference type="PANTHER" id="PTHR10900:SF122">
    <property type="entry name" value="FAS1 DOMAIN-CONTAINING PROTEIN"/>
    <property type="match status" value="1"/>
</dbReference>